<evidence type="ECO:0000313" key="3">
    <source>
        <dbReference type="Proteomes" id="UP000494115"/>
    </source>
</evidence>
<keyword evidence="2" id="KW-0808">Transferase</keyword>
<dbReference type="SUPFAM" id="SSF56731">
    <property type="entry name" value="DNA primase core"/>
    <property type="match status" value="1"/>
</dbReference>
<sequence>MLESNAWLQHAQSLAEGGSRKIPHDCGPGDCLHINHKRDGWGAYCHRCAYKGWVPRPAESLTEKLARLQRIKAAEEAVTASPALPLPAEHDPRVWPLEARVWLYKAGISNAEIEGLGIYWNRYMQRVVIPVRDELGHVVYWQARTLDKTNPKKYLNPHVDKRRLVAKFGSGSLLVLTEDLLSAYKVATRGNVAAWCLLGTKITDFIATGILASGKPVTVWLDPDAAGQTNATKIIKQLRAYGVTVRNVVSEKDPKLLGREEIEWTLKAGGAGNGEVFCVRAVRLHASS</sequence>
<evidence type="ECO:0000259" key="1">
    <source>
        <dbReference type="Pfam" id="PF08275"/>
    </source>
</evidence>
<dbReference type="Gene3D" id="3.90.980.10">
    <property type="entry name" value="DNA primase, catalytic core, N-terminal domain"/>
    <property type="match status" value="1"/>
</dbReference>
<reference evidence="2 3" key="1">
    <citation type="submission" date="2020-04" db="EMBL/GenBank/DDBJ databases">
        <authorList>
            <person name="De Canck E."/>
        </authorList>
    </citation>
    <scope>NUCLEOTIDE SEQUENCE [LARGE SCALE GENOMIC DNA]</scope>
    <source>
        <strain evidence="2 3">LMG 28138</strain>
    </source>
</reference>
<protein>
    <submittedName>
        <fullName evidence="2">DNA primase</fullName>
        <ecNumber evidence="2">2.7.7.-</ecNumber>
    </submittedName>
</protein>
<name>A0A6S7D4A5_9BURK</name>
<keyword evidence="3" id="KW-1185">Reference proteome</keyword>
<dbReference type="Proteomes" id="UP000494115">
    <property type="component" value="Unassembled WGS sequence"/>
</dbReference>
<dbReference type="EC" id="2.7.7.-" evidence="2"/>
<feature type="domain" description="DNA primase DNAG catalytic core N-terminal" evidence="1">
    <location>
        <begin position="105"/>
        <end position="156"/>
    </location>
</feature>
<dbReference type="Pfam" id="PF08275">
    <property type="entry name" value="DNAG_N"/>
    <property type="match status" value="1"/>
</dbReference>
<dbReference type="InterPro" id="IPR037068">
    <property type="entry name" value="DNA_primase_core_N_sf"/>
</dbReference>
<proteinExistence type="predicted"/>
<dbReference type="AlphaFoldDB" id="A0A6S7D4A5"/>
<evidence type="ECO:0000313" key="2">
    <source>
        <dbReference type="EMBL" id="CAB3795599.1"/>
    </source>
</evidence>
<dbReference type="InterPro" id="IPR034154">
    <property type="entry name" value="TOPRIM_DnaG/twinkle"/>
</dbReference>
<organism evidence="2 3">
    <name type="scientific">Pararobbsia alpina</name>
    <dbReference type="NCBI Taxonomy" id="621374"/>
    <lineage>
        <taxon>Bacteria</taxon>
        <taxon>Pseudomonadati</taxon>
        <taxon>Pseudomonadota</taxon>
        <taxon>Betaproteobacteria</taxon>
        <taxon>Burkholderiales</taxon>
        <taxon>Burkholderiaceae</taxon>
        <taxon>Pararobbsia</taxon>
    </lineage>
</organism>
<dbReference type="Gene3D" id="3.40.1360.10">
    <property type="match status" value="1"/>
</dbReference>
<dbReference type="CDD" id="cd01029">
    <property type="entry name" value="TOPRIM_primases"/>
    <property type="match status" value="1"/>
</dbReference>
<accession>A0A6S7D4A5</accession>
<dbReference type="InterPro" id="IPR013264">
    <property type="entry name" value="DNAG_N"/>
</dbReference>
<gene>
    <name evidence="2" type="primary">dnaG_2</name>
    <name evidence="2" type="ORF">LMG28138_03912</name>
</gene>
<keyword evidence="2" id="KW-0548">Nucleotidyltransferase</keyword>
<dbReference type="EMBL" id="CADIKM010000021">
    <property type="protein sequence ID" value="CAB3795599.1"/>
    <property type="molecule type" value="Genomic_DNA"/>
</dbReference>
<dbReference type="GO" id="GO:0016779">
    <property type="term" value="F:nucleotidyltransferase activity"/>
    <property type="evidence" value="ECO:0007669"/>
    <property type="project" value="UniProtKB-KW"/>
</dbReference>